<dbReference type="Proteomes" id="UP000224006">
    <property type="component" value="Chromosome III"/>
</dbReference>
<feature type="region of interest" description="Disordered" evidence="2">
    <location>
        <begin position="1564"/>
        <end position="1584"/>
    </location>
</feature>
<feature type="region of interest" description="Disordered" evidence="2">
    <location>
        <begin position="1"/>
        <end position="79"/>
    </location>
</feature>
<evidence type="ECO:0000256" key="1">
    <source>
        <dbReference type="SAM" id="Coils"/>
    </source>
</evidence>
<comment type="caution">
    <text evidence="3">The sequence shown here is derived from an EMBL/GenBank/DDBJ whole genome shotgun (WGS) entry which is preliminary data.</text>
</comment>
<dbReference type="EMBL" id="NWUJ01000003">
    <property type="protein sequence ID" value="PFH36441.1"/>
    <property type="molecule type" value="Genomic_DNA"/>
</dbReference>
<organism evidence="3 4">
    <name type="scientific">Besnoitia besnoiti</name>
    <name type="common">Apicomplexan protozoan</name>
    <dbReference type="NCBI Taxonomy" id="94643"/>
    <lineage>
        <taxon>Eukaryota</taxon>
        <taxon>Sar</taxon>
        <taxon>Alveolata</taxon>
        <taxon>Apicomplexa</taxon>
        <taxon>Conoidasida</taxon>
        <taxon>Coccidia</taxon>
        <taxon>Eucoccidiorida</taxon>
        <taxon>Eimeriorina</taxon>
        <taxon>Sarcocystidae</taxon>
        <taxon>Besnoitia</taxon>
    </lineage>
</organism>
<feature type="region of interest" description="Disordered" evidence="2">
    <location>
        <begin position="1175"/>
        <end position="1216"/>
    </location>
</feature>
<feature type="compositionally biased region" description="Basic and acidic residues" evidence="2">
    <location>
        <begin position="341"/>
        <end position="404"/>
    </location>
</feature>
<proteinExistence type="predicted"/>
<feature type="region of interest" description="Disordered" evidence="2">
    <location>
        <begin position="511"/>
        <end position="532"/>
    </location>
</feature>
<feature type="compositionally biased region" description="Basic and acidic residues" evidence="2">
    <location>
        <begin position="1621"/>
        <end position="1632"/>
    </location>
</feature>
<feature type="region of interest" description="Disordered" evidence="2">
    <location>
        <begin position="1273"/>
        <end position="1312"/>
    </location>
</feature>
<evidence type="ECO:0000313" key="4">
    <source>
        <dbReference type="Proteomes" id="UP000224006"/>
    </source>
</evidence>
<feature type="coiled-coil region" evidence="1">
    <location>
        <begin position="1238"/>
        <end position="1265"/>
    </location>
</feature>
<gene>
    <name evidence="3" type="ORF">BESB_046330</name>
</gene>
<feature type="compositionally biased region" description="Polar residues" evidence="2">
    <location>
        <begin position="64"/>
        <end position="74"/>
    </location>
</feature>
<feature type="region of interest" description="Disordered" evidence="2">
    <location>
        <begin position="1603"/>
        <end position="1645"/>
    </location>
</feature>
<reference evidence="3 4" key="1">
    <citation type="submission" date="2017-09" db="EMBL/GenBank/DDBJ databases">
        <title>Genome sequencing of Besnoitia besnoiti strain Bb-Ger1.</title>
        <authorList>
            <person name="Schares G."/>
            <person name="Venepally P."/>
            <person name="Lorenzi H.A."/>
        </authorList>
    </citation>
    <scope>NUCLEOTIDE SEQUENCE [LARGE SCALE GENOMIC DNA]</scope>
    <source>
        <strain evidence="3 4">Bb-Ger1</strain>
    </source>
</reference>
<feature type="compositionally biased region" description="Low complexity" evidence="2">
    <location>
        <begin position="54"/>
        <end position="63"/>
    </location>
</feature>
<protein>
    <submittedName>
        <fullName evidence="3">Putative trichohyalin</fullName>
    </submittedName>
</protein>
<feature type="region of interest" description="Disordered" evidence="2">
    <location>
        <begin position="302"/>
        <end position="430"/>
    </location>
</feature>
<feature type="compositionally biased region" description="Low complexity" evidence="2">
    <location>
        <begin position="1296"/>
        <end position="1310"/>
    </location>
</feature>
<feature type="region of interest" description="Disordered" evidence="2">
    <location>
        <begin position="818"/>
        <end position="840"/>
    </location>
</feature>
<sequence>MKKLLSLQLGSHAHGAFTGMPHPQRSPREPGEGDEDTVSVAGRVSGDMEPVTLSRRSSAVSSSIATTPRGTRQHQGGGEKQCKCCKKGCTLVGRLRQQLQNLREEKTQLENLISMQTMTLHQIDRDGRQMEKISSERLESQRKLAALLQDEQRSTEERLKAAAEAVTALQTELNQVQQHADSGLQSLREQLHQQTAEAAHAAGRASQLEADLEAARKSLEDQRAVETQTSRESDLAREKAKALELELEKILDQKNALEKLLEAEQQAADEEREGWRRKQEELEREFKYVLEGERETWKKLKEEREKEHQELLAKALADVRAKDEERERRREEDEEDRRRKRDAEDAERRKRLEEEDETRRKKRDAEDEERRKKREQDEEERARERQAARSKIQELERQLEEGEARTQQLQTKLKEMEETQQSLKRQSSEEKHALVSEVEVLMAQAAQTADYRDVTEQLKKAERENEDLELRIEALVSEKEAAIREAAAAVEKAQAEVTRLETEIRRKDNEIVMFTQSAGTSEEEEEERDEGPAARILRRNLRKIEKLEAELRTKEAAVHDLETKVDHVLASQSNAVMNLAAKEAELARAQKTNEDLQRRVEEDKKRRDERQKELISLEDEHKALLERNAELVRELAKGGQKVAALEANLRTAEQSLQGVKEEMSAKLSETVAQDEQEIKRLSKELAEAQKHLQEGTAEDARAVEELQGLLEQSGKLTMDLAEKEEEVGQLRQQIHVLEEKLKQRDEAAASKAKLCRDLAARDAELAAMRQKLSDAEEELRLRARSRAGSEWKVTALVQTNTELVAKLAKAEEELAAERRAASQAKDETKKLSSQQRDQEEQIHALVRANTQLVSDLADKDAKLSEANRTLTAQGTRLEILQPLEEKSSQQEALISHLEASKDTLSDQVTRLDAELAAMRKEAEDANSAAKDREEKTKREMEALNKQKAEMEGRLDARSAELARANGELTKLSEELHLLKLSGPAREQEMTELIEAKATLMDELGKKERDISEAHKAAREKEAQLRSSLAAAHAEIEAKTKQIAELSQFGREDAITKRERKEKIAASHAELATLKARLAETEKALKLAKEGEDGEVQKLVATNSALVSELAEKDAELSALKLRLANAEKQSQAEAAQAPRREEMQRLLVVNSELTTRVAAQEAELAERLQALEASKSENETLRKQREAASAANRDRGSDRETRRALDAQKAKHETAMREQLEHARVLLAAEKEKRVMQNVKLRKQLSAAQEARSQLEHERDEAIAAAAACASALEQRRQAPPHSPSASSATQCPANGAAAAESEEAAAAGESRLEQFSREIQALREDGAGISPAEEAWMLNKAKSSPAEVTELLRVHREELRIREQARGFAGAPSLAARESRRRGLPASGELEDTRNHVELTAAEAGFFGDDGLSVLAVLGAGERPPQQVPLASPLRVSPPPPSLSAARRPSPPRLSPPSPPRGPPRPPALLSPLSLLEPKAPDSPVSRAADVLTSVAFYHPSMLPRGEGSPLHVEEKFLENLHVYRYAPAASGAIPRAPALPQSPEEILKNPFPLILALAEPSHASAETNARRDAPPSPSRLPPFFAPLPLSRPFLAARGAKLPEARKSGASIRLLSAAERNAEGKTGEDRRRRTRIPSPAAARK</sequence>
<dbReference type="KEGG" id="bbes:BESB_046330"/>
<feature type="compositionally biased region" description="Pro residues" evidence="2">
    <location>
        <begin position="1450"/>
        <end position="1470"/>
    </location>
</feature>
<dbReference type="GeneID" id="40309563"/>
<dbReference type="RefSeq" id="XP_029220450.1">
    <property type="nucleotide sequence ID" value="XM_029363084.1"/>
</dbReference>
<feature type="region of interest" description="Disordered" evidence="2">
    <location>
        <begin position="919"/>
        <end position="938"/>
    </location>
</feature>
<feature type="region of interest" description="Disordered" evidence="2">
    <location>
        <begin position="1426"/>
        <end position="1484"/>
    </location>
</feature>
<keyword evidence="1" id="KW-0175">Coiled coil</keyword>
<dbReference type="VEuPathDB" id="ToxoDB:BESB_046330"/>
<keyword evidence="4" id="KW-1185">Reference proteome</keyword>
<evidence type="ECO:0000256" key="2">
    <source>
        <dbReference type="SAM" id="MobiDB-lite"/>
    </source>
</evidence>
<feature type="region of interest" description="Disordered" evidence="2">
    <location>
        <begin position="1367"/>
        <end position="1395"/>
    </location>
</feature>
<feature type="compositionally biased region" description="Basic and acidic residues" evidence="2">
    <location>
        <begin position="302"/>
        <end position="331"/>
    </location>
</feature>
<dbReference type="OrthoDB" id="333952at2759"/>
<name>A0A2A9MJL5_BESBE</name>
<feature type="region of interest" description="Disordered" evidence="2">
    <location>
        <begin position="588"/>
        <end position="611"/>
    </location>
</feature>
<evidence type="ECO:0000313" key="3">
    <source>
        <dbReference type="EMBL" id="PFH36441.1"/>
    </source>
</evidence>
<accession>A0A2A9MJL5</accession>
<feature type="coiled-coil region" evidence="1">
    <location>
        <begin position="1063"/>
        <end position="1136"/>
    </location>
</feature>